<proteinExistence type="predicted"/>
<dbReference type="Proteomes" id="UP000779900">
    <property type="component" value="Unassembled WGS sequence"/>
</dbReference>
<dbReference type="AlphaFoldDB" id="A0A937XCW3"/>
<reference evidence="1" key="1">
    <citation type="submission" date="2019-03" db="EMBL/GenBank/DDBJ databases">
        <title>Lake Tanganyika Metagenome-Assembled Genomes (MAGs).</title>
        <authorList>
            <person name="Tran P."/>
        </authorList>
    </citation>
    <scope>NUCLEOTIDE SEQUENCE</scope>
    <source>
        <strain evidence="1">K_DeepCast_150m_m2_040</strain>
    </source>
</reference>
<evidence type="ECO:0008006" key="3">
    <source>
        <dbReference type="Google" id="ProtNLM"/>
    </source>
</evidence>
<accession>A0A937XCW3</accession>
<name>A0A937XCW3_UNCW3</name>
<evidence type="ECO:0000313" key="1">
    <source>
        <dbReference type="EMBL" id="MBM3331370.1"/>
    </source>
</evidence>
<sequence length="159" mass="16796">MFRVTALCLALGFLVVAGIGCMKCGQGVSQKIAEKAIEGAVEKATGGKANIDVGSNVDLSGLPEFLRYPGAVAKSRWAMSNEGTTGTAYSFEIPDPTAAVVDFYKKALAGWKNASTMENDEATVLVYSTEDEKQSAAVTVGKDKESGKTLLTLLYTKKD</sequence>
<protein>
    <recommendedName>
        <fullName evidence="3">Lipoprotein</fullName>
    </recommendedName>
</protein>
<evidence type="ECO:0000313" key="2">
    <source>
        <dbReference type="Proteomes" id="UP000779900"/>
    </source>
</evidence>
<gene>
    <name evidence="1" type="ORF">FJY68_05890</name>
</gene>
<dbReference type="EMBL" id="VGIR01000027">
    <property type="protein sequence ID" value="MBM3331370.1"/>
    <property type="molecule type" value="Genomic_DNA"/>
</dbReference>
<dbReference type="PROSITE" id="PS51257">
    <property type="entry name" value="PROKAR_LIPOPROTEIN"/>
    <property type="match status" value="1"/>
</dbReference>
<organism evidence="1 2">
    <name type="scientific">candidate division WOR-3 bacterium</name>
    <dbReference type="NCBI Taxonomy" id="2052148"/>
    <lineage>
        <taxon>Bacteria</taxon>
        <taxon>Bacteria division WOR-3</taxon>
    </lineage>
</organism>
<comment type="caution">
    <text evidence="1">The sequence shown here is derived from an EMBL/GenBank/DDBJ whole genome shotgun (WGS) entry which is preliminary data.</text>
</comment>